<dbReference type="EMBL" id="NUIQ01000228">
    <property type="protein sequence ID" value="PGO65816.1"/>
    <property type="molecule type" value="Genomic_DNA"/>
</dbReference>
<proteinExistence type="predicted"/>
<dbReference type="InterPro" id="IPR001387">
    <property type="entry name" value="Cro/C1-type_HTH"/>
</dbReference>
<evidence type="ECO:0000313" key="2">
    <source>
        <dbReference type="EMBL" id="PGO65816.1"/>
    </source>
</evidence>
<dbReference type="GO" id="GO:0003677">
    <property type="term" value="F:DNA binding"/>
    <property type="evidence" value="ECO:0007669"/>
    <property type="project" value="InterPro"/>
</dbReference>
<dbReference type="SUPFAM" id="SSF47413">
    <property type="entry name" value="lambda repressor-like DNA-binding domains"/>
    <property type="match status" value="1"/>
</dbReference>
<comment type="caution">
    <text evidence="2">The sequence shown here is derived from an EMBL/GenBank/DDBJ whole genome shotgun (WGS) entry which is preliminary data.</text>
</comment>
<dbReference type="InterPro" id="IPR010982">
    <property type="entry name" value="Lambda_DNA-bd_dom_sf"/>
</dbReference>
<accession>A0A9X7GND0</accession>
<dbReference type="CDD" id="cd00093">
    <property type="entry name" value="HTH_XRE"/>
    <property type="match status" value="1"/>
</dbReference>
<dbReference type="AlphaFoldDB" id="A0A9X7GND0"/>
<gene>
    <name evidence="2" type="ORF">CN980_23585</name>
</gene>
<feature type="domain" description="HTH cro/C1-type" evidence="1">
    <location>
        <begin position="22"/>
        <end position="77"/>
    </location>
</feature>
<dbReference type="Proteomes" id="UP000223834">
    <property type="component" value="Unassembled WGS sequence"/>
</dbReference>
<evidence type="ECO:0000313" key="3">
    <source>
        <dbReference type="Proteomes" id="UP000223834"/>
    </source>
</evidence>
<sequence>MGIEGTQDYTIKINKKKVGERINNIRVAGGWNLEEFGTLINKTSRGNVSNWISGRNIPTKKKLHLIAMLGKVKPEFLLYGDMSEYSYEFFRDYKGNELDQEFWDSFRRILTKKGIPYGEKERMIQYAVMAKDTLVENAEFREFSQCKGVKVETVCHYDVEKNTQYRRDYVPLLDDLLRTNNDYKYVHPANYKAILHTLVLLRAIDDERMKEEVLSIIINLSQIATTNTMMLDNDYQRLKEHINSSLDSINKLINN</sequence>
<dbReference type="RefSeq" id="WP_098771663.1">
    <property type="nucleotide sequence ID" value="NZ_NUIQ01000228.1"/>
</dbReference>
<protein>
    <submittedName>
        <fullName evidence="2">Transcriptional regulator</fullName>
    </submittedName>
</protein>
<name>A0A9X7GND0_BACCE</name>
<dbReference type="Gene3D" id="1.10.260.40">
    <property type="entry name" value="lambda repressor-like DNA-binding domains"/>
    <property type="match status" value="1"/>
</dbReference>
<dbReference type="PROSITE" id="PS50943">
    <property type="entry name" value="HTH_CROC1"/>
    <property type="match status" value="1"/>
</dbReference>
<reference evidence="2 3" key="1">
    <citation type="submission" date="2017-09" db="EMBL/GenBank/DDBJ databases">
        <title>Large-scale bioinformatics analysis of Bacillus genomes uncovers conserved roles of natural products in bacterial physiology.</title>
        <authorList>
            <consortium name="Agbiome Team Llc"/>
            <person name="Bleich R.M."/>
            <person name="Grubbs K.J."/>
            <person name="Santa Maria K.C."/>
            <person name="Allen S.E."/>
            <person name="Farag S."/>
            <person name="Shank E.A."/>
            <person name="Bowers A."/>
        </authorList>
    </citation>
    <scope>NUCLEOTIDE SEQUENCE [LARGE SCALE GENOMIC DNA]</scope>
    <source>
        <strain evidence="2 3">AFS049141</strain>
    </source>
</reference>
<organism evidence="2 3">
    <name type="scientific">Bacillus cereus</name>
    <dbReference type="NCBI Taxonomy" id="1396"/>
    <lineage>
        <taxon>Bacteria</taxon>
        <taxon>Bacillati</taxon>
        <taxon>Bacillota</taxon>
        <taxon>Bacilli</taxon>
        <taxon>Bacillales</taxon>
        <taxon>Bacillaceae</taxon>
        <taxon>Bacillus</taxon>
        <taxon>Bacillus cereus group</taxon>
    </lineage>
</organism>
<evidence type="ECO:0000259" key="1">
    <source>
        <dbReference type="PROSITE" id="PS50943"/>
    </source>
</evidence>